<reference evidence="2 3" key="1">
    <citation type="submission" date="2022-11" db="EMBL/GenBank/DDBJ databases">
        <title>Minimal conservation of predation-associated metabolite biosynthetic gene clusters underscores biosynthetic potential of Myxococcota including descriptions for ten novel species: Archangium lansinium sp. nov., Myxococcus landrumus sp. nov., Nannocystis bai.</title>
        <authorList>
            <person name="Ahearne A."/>
            <person name="Stevens C."/>
            <person name="Phillips K."/>
        </authorList>
    </citation>
    <scope>NUCLEOTIDE SEQUENCE [LARGE SCALE GENOMIC DNA]</scope>
    <source>
        <strain evidence="2 3">MIWBW</strain>
    </source>
</reference>
<evidence type="ECO:0000313" key="2">
    <source>
        <dbReference type="EMBL" id="MCY1077812.1"/>
    </source>
</evidence>
<name>A0ABT4AA42_9BACT</name>
<accession>A0ABT4AA42</accession>
<feature type="signal peptide" evidence="1">
    <location>
        <begin position="1"/>
        <end position="28"/>
    </location>
</feature>
<dbReference type="RefSeq" id="WP_267536621.1">
    <property type="nucleotide sequence ID" value="NZ_JAPNKA010000001.1"/>
</dbReference>
<gene>
    <name evidence="2" type="ORF">OV287_25405</name>
</gene>
<evidence type="ECO:0000313" key="3">
    <source>
        <dbReference type="Proteomes" id="UP001207654"/>
    </source>
</evidence>
<sequence length="96" mass="10484">MLHKIKTLLAGAAVAGALVTIAPTSALAAATIPSRAQCKTKDFIASQNYYDYVKSETRTSELGTIRITHFFKPVTGPKKWCAYNTSGREQFNTGTW</sequence>
<organism evidence="2 3">
    <name type="scientific">Archangium lansingense</name>
    <dbReference type="NCBI Taxonomy" id="2995310"/>
    <lineage>
        <taxon>Bacteria</taxon>
        <taxon>Pseudomonadati</taxon>
        <taxon>Myxococcota</taxon>
        <taxon>Myxococcia</taxon>
        <taxon>Myxococcales</taxon>
        <taxon>Cystobacterineae</taxon>
        <taxon>Archangiaceae</taxon>
        <taxon>Archangium</taxon>
    </lineage>
</organism>
<protein>
    <submittedName>
        <fullName evidence="2">Uncharacterized protein</fullName>
    </submittedName>
</protein>
<comment type="caution">
    <text evidence="2">The sequence shown here is derived from an EMBL/GenBank/DDBJ whole genome shotgun (WGS) entry which is preliminary data.</text>
</comment>
<dbReference type="Proteomes" id="UP001207654">
    <property type="component" value="Unassembled WGS sequence"/>
</dbReference>
<keyword evidence="1" id="KW-0732">Signal</keyword>
<feature type="chain" id="PRO_5046861920" evidence="1">
    <location>
        <begin position="29"/>
        <end position="96"/>
    </location>
</feature>
<keyword evidence="3" id="KW-1185">Reference proteome</keyword>
<dbReference type="EMBL" id="JAPNKA010000001">
    <property type="protein sequence ID" value="MCY1077812.1"/>
    <property type="molecule type" value="Genomic_DNA"/>
</dbReference>
<evidence type="ECO:0000256" key="1">
    <source>
        <dbReference type="SAM" id="SignalP"/>
    </source>
</evidence>
<proteinExistence type="predicted"/>